<evidence type="ECO:0000256" key="1">
    <source>
        <dbReference type="SAM" id="Phobius"/>
    </source>
</evidence>
<accession>A0A2K3JPR1</accession>
<keyword evidence="1" id="KW-0812">Transmembrane</keyword>
<gene>
    <name evidence="2" type="ORF">L195_g049667</name>
</gene>
<feature type="transmembrane region" description="Helical" evidence="1">
    <location>
        <begin position="33"/>
        <end position="54"/>
    </location>
</feature>
<dbReference type="EMBL" id="ASHM01073761">
    <property type="protein sequence ID" value="PNX56035.1"/>
    <property type="molecule type" value="Genomic_DNA"/>
</dbReference>
<reference evidence="2 3" key="2">
    <citation type="journal article" date="2017" name="Front. Plant Sci.">
        <title>Gene Classification and Mining of Molecular Markers Useful in Red Clover (Trifolium pratense) Breeding.</title>
        <authorList>
            <person name="Istvanek J."/>
            <person name="Dluhosova J."/>
            <person name="Dluhos P."/>
            <person name="Patkova L."/>
            <person name="Nedelnik J."/>
            <person name="Repkova J."/>
        </authorList>
    </citation>
    <scope>NUCLEOTIDE SEQUENCE [LARGE SCALE GENOMIC DNA]</scope>
    <source>
        <strain evidence="3">cv. Tatra</strain>
        <tissue evidence="2">Young leaves</tissue>
    </source>
</reference>
<sequence length="137" mass="15369">GHVFIFATAAPLFSLRPSTSASPHDTVREFTTIFSMAALFPAQIVFCFKLTHFLRHRHRISQRKKANLRNQSRWQTFPVESCLICSSMYQKVYSSVFGMVAASQASGSNNVIVVADVRFGEIVIAAVEFVKESPCHR</sequence>
<evidence type="ECO:0000313" key="2">
    <source>
        <dbReference type="EMBL" id="PNX56035.1"/>
    </source>
</evidence>
<feature type="non-terminal residue" evidence="2">
    <location>
        <position position="1"/>
    </location>
</feature>
<reference evidence="2 3" key="1">
    <citation type="journal article" date="2014" name="Am. J. Bot.">
        <title>Genome assembly and annotation for red clover (Trifolium pratense; Fabaceae).</title>
        <authorList>
            <person name="Istvanek J."/>
            <person name="Jaros M."/>
            <person name="Krenek A."/>
            <person name="Repkova J."/>
        </authorList>
    </citation>
    <scope>NUCLEOTIDE SEQUENCE [LARGE SCALE GENOMIC DNA]</scope>
    <source>
        <strain evidence="3">cv. Tatra</strain>
        <tissue evidence="2">Young leaves</tissue>
    </source>
</reference>
<name>A0A2K3JPR1_TRIPR</name>
<comment type="caution">
    <text evidence="2">The sequence shown here is derived from an EMBL/GenBank/DDBJ whole genome shotgun (WGS) entry which is preliminary data.</text>
</comment>
<dbReference type="Proteomes" id="UP000236291">
    <property type="component" value="Unassembled WGS sequence"/>
</dbReference>
<protein>
    <submittedName>
        <fullName evidence="2">Uncharacterized protein</fullName>
    </submittedName>
</protein>
<proteinExistence type="predicted"/>
<dbReference type="AlphaFoldDB" id="A0A2K3JPR1"/>
<keyword evidence="1" id="KW-0472">Membrane</keyword>
<organism evidence="2 3">
    <name type="scientific">Trifolium pratense</name>
    <name type="common">Red clover</name>
    <dbReference type="NCBI Taxonomy" id="57577"/>
    <lineage>
        <taxon>Eukaryota</taxon>
        <taxon>Viridiplantae</taxon>
        <taxon>Streptophyta</taxon>
        <taxon>Embryophyta</taxon>
        <taxon>Tracheophyta</taxon>
        <taxon>Spermatophyta</taxon>
        <taxon>Magnoliopsida</taxon>
        <taxon>eudicotyledons</taxon>
        <taxon>Gunneridae</taxon>
        <taxon>Pentapetalae</taxon>
        <taxon>rosids</taxon>
        <taxon>fabids</taxon>
        <taxon>Fabales</taxon>
        <taxon>Fabaceae</taxon>
        <taxon>Papilionoideae</taxon>
        <taxon>50 kb inversion clade</taxon>
        <taxon>NPAAA clade</taxon>
        <taxon>Hologalegina</taxon>
        <taxon>IRL clade</taxon>
        <taxon>Trifolieae</taxon>
        <taxon>Trifolium</taxon>
    </lineage>
</organism>
<keyword evidence="1" id="KW-1133">Transmembrane helix</keyword>
<evidence type="ECO:0000313" key="3">
    <source>
        <dbReference type="Proteomes" id="UP000236291"/>
    </source>
</evidence>